<dbReference type="PROSITE" id="PS00107">
    <property type="entry name" value="PROTEIN_KINASE_ATP"/>
    <property type="match status" value="2"/>
</dbReference>
<dbReference type="PANTHER" id="PTHR27009">
    <property type="entry name" value="RUST RESISTANCE KINASE LR10-RELATED"/>
    <property type="match status" value="1"/>
</dbReference>
<dbReference type="InterPro" id="IPR045874">
    <property type="entry name" value="LRK10/LRL21-25-like"/>
</dbReference>
<evidence type="ECO:0000313" key="17">
    <source>
        <dbReference type="EMBL" id="KAA3476180.1"/>
    </source>
</evidence>
<dbReference type="PROSITE" id="PS50011">
    <property type="entry name" value="PROTEIN_KINASE_DOM"/>
    <property type="match status" value="2"/>
</dbReference>
<dbReference type="Gene3D" id="1.10.510.10">
    <property type="entry name" value="Transferase(Phosphotransferase) domain 1"/>
    <property type="match status" value="2"/>
</dbReference>
<sequence length="1295" mass="147097">MPKPKPQLPIYVLVAAIVVLLQFPELCVAKTRNKYCNSTVCGNVTISYPFRLPTQPPNCGEPRFELDCDSNNRTVLSLNHGRFYVQKIWYEYFTIRAIDPNLAVDDCSLPRGSFLFSDKIPYSWVFPLSLMYVMNCTKAIKSSLYIDASRCPVNSSGSDPPPDSYVYFLDERTSPRDFDESCRIEATVPVMVQNISGFSTSDIYEKLLKPGFELSWSFGSKSHQASPIHALLGDLEYALQSYIDSFIHYLFKGPHIARDSYYAPKSTYTLCLQITGGFILARTLPGIICLVGLVIYKWRRRHLCADDTIEEFLERQKDLMPIRYSYREIEKMSNGFKDKLGEGGYGSVFKGKLRSGYFVAIKLLGKAKGNGQDFINEVATIGRIHHVNVAKLIGFCVEGSKQALVYDFMPNGSLDRIIFAKENKIDLSWKKMFDIALGVARGLDYLHQGCHMQILHFDIKPHNILLDENFTPKVADFGLAKRFSVDDSIVSLTAARGTIGYIAPELVYKNLGGVSYKADVYSFGMLLMEIIGRRKNMSTCAEHESQKYFPSWIYDRYYHGEDVDLGDVMDDEKIIMKKMVIIASWCVQVKPNDRPSMSKVLEMFETDVELLQMPPKPFQLPFEVPTATQSHASTKDQPHDSSTDETSCLLYSSDEISVSILTLTKSCGVTQCGNVNISHPFRLKTQPPECGDRRFELDCEADNNQPTFFRRYNKFQVHEIFYENSTLTVSYQNQVSGNCSLPPTGRFYEDFFFCEKLLFPAWLIDDDKLMDRYRFLYIVNCTSPVNSSIYVDAERCRNGFLLLFLRLSCTVVGNWIPIKVKKNITALSTAEIYEKLSMGFELTWYNSQAQDLCSGKLSFTQILAKVRGALIDYLNSFTYYIIHRPLISAFNGFPPETDRTYVMCIVITGGVILLRMLVGIFILIVVVTIKFRRRHLSADDTIEEFLQSQNNLMPIRYSYYEVKKMTRDFKDKLGEGGYGSVFKGKLRSNHLVAIKLLGNVKGNGQDFINEVATIGRIHHVNVAKLIGFCAEGTKQALVYDFMPNGSLDRIVFGKDDRITLSWQKMFDIAHGIARGIEYLHQGCDMQILHFDIKPHNILLDENFTPKVSDFSLAKLYSVDDSIVSLTAARGTIGYIAPELIYKNLGGISYKADVYSFGMLLMEIVGRGKNMNAFVEQTSQTYFPSWIYDRYHRGEDIDLEDVTDDEKIIVKKMVITASWCIQIKPSERPSMSKVLEMFETDVTLLQMPFQLPFEVSAKDQSYDNSTNSTEDRSHGTTTTGTSKLPSSSNESSLNIM</sequence>
<dbReference type="Gene3D" id="3.30.200.20">
    <property type="entry name" value="Phosphorylase Kinase, domain 1"/>
    <property type="match status" value="2"/>
</dbReference>
<dbReference type="Pfam" id="PF07714">
    <property type="entry name" value="PK_Tyr_Ser-Thr"/>
    <property type="match status" value="1"/>
</dbReference>
<dbReference type="InterPro" id="IPR008271">
    <property type="entry name" value="Ser/Thr_kinase_AS"/>
</dbReference>
<keyword evidence="11" id="KW-0325">Glycoprotein</keyword>
<dbReference type="InterPro" id="IPR000719">
    <property type="entry name" value="Prot_kinase_dom"/>
</dbReference>
<dbReference type="GO" id="GO:0005524">
    <property type="term" value="F:ATP binding"/>
    <property type="evidence" value="ECO:0007669"/>
    <property type="project" value="UniProtKB-UniRule"/>
</dbReference>
<dbReference type="Pfam" id="PF13947">
    <property type="entry name" value="GUB_WAK_bind"/>
    <property type="match status" value="2"/>
</dbReference>
<evidence type="ECO:0000256" key="3">
    <source>
        <dbReference type="ARBA" id="ARBA00022679"/>
    </source>
</evidence>
<evidence type="ECO:0000256" key="10">
    <source>
        <dbReference type="ARBA" id="ARBA00023136"/>
    </source>
</evidence>
<keyword evidence="6 12" id="KW-0547">Nucleotide-binding</keyword>
<keyword evidence="7 17" id="KW-0418">Kinase</keyword>
<dbReference type="InterPro" id="IPR001245">
    <property type="entry name" value="Ser-Thr/Tyr_kinase_cat_dom"/>
</dbReference>
<dbReference type="InterPro" id="IPR025287">
    <property type="entry name" value="WAK_GUB"/>
</dbReference>
<evidence type="ECO:0000256" key="9">
    <source>
        <dbReference type="ARBA" id="ARBA00022989"/>
    </source>
</evidence>
<feature type="chain" id="PRO_5022713378" evidence="15">
    <location>
        <begin position="30"/>
        <end position="1295"/>
    </location>
</feature>
<gene>
    <name evidence="17" type="ORF">EPI10_026278</name>
</gene>
<dbReference type="Pfam" id="PF00069">
    <property type="entry name" value="Pkinase"/>
    <property type="match status" value="1"/>
</dbReference>
<dbReference type="Proteomes" id="UP000325315">
    <property type="component" value="Unassembled WGS sequence"/>
</dbReference>
<dbReference type="FunFam" id="1.10.510.10:FF:000590">
    <property type="entry name" value="PR5-like receptor kinase"/>
    <property type="match status" value="2"/>
</dbReference>
<organism evidence="17 18">
    <name type="scientific">Gossypium australe</name>
    <dbReference type="NCBI Taxonomy" id="47621"/>
    <lineage>
        <taxon>Eukaryota</taxon>
        <taxon>Viridiplantae</taxon>
        <taxon>Streptophyta</taxon>
        <taxon>Embryophyta</taxon>
        <taxon>Tracheophyta</taxon>
        <taxon>Spermatophyta</taxon>
        <taxon>Magnoliopsida</taxon>
        <taxon>eudicotyledons</taxon>
        <taxon>Gunneridae</taxon>
        <taxon>Pentapetalae</taxon>
        <taxon>rosids</taxon>
        <taxon>malvids</taxon>
        <taxon>Malvales</taxon>
        <taxon>Malvaceae</taxon>
        <taxon>Malvoideae</taxon>
        <taxon>Gossypium</taxon>
    </lineage>
</organism>
<dbReference type="GO" id="GO:0030247">
    <property type="term" value="F:polysaccharide binding"/>
    <property type="evidence" value="ECO:0007669"/>
    <property type="project" value="InterPro"/>
</dbReference>
<dbReference type="GO" id="GO:0016020">
    <property type="term" value="C:membrane"/>
    <property type="evidence" value="ECO:0007669"/>
    <property type="project" value="UniProtKB-SubCell"/>
</dbReference>
<feature type="compositionally biased region" description="Low complexity" evidence="13">
    <location>
        <begin position="1281"/>
        <end position="1295"/>
    </location>
</feature>
<evidence type="ECO:0000256" key="2">
    <source>
        <dbReference type="ARBA" id="ARBA00022527"/>
    </source>
</evidence>
<dbReference type="OrthoDB" id="544400at2759"/>
<dbReference type="EMBL" id="SMMG02000005">
    <property type="protein sequence ID" value="KAA3476180.1"/>
    <property type="molecule type" value="Genomic_DNA"/>
</dbReference>
<evidence type="ECO:0000259" key="16">
    <source>
        <dbReference type="PROSITE" id="PS50011"/>
    </source>
</evidence>
<keyword evidence="4 14" id="KW-0812">Transmembrane</keyword>
<comment type="subcellular location">
    <subcellularLocation>
        <location evidence="1">Membrane</location>
        <topology evidence="1">Single-pass type I membrane protein</topology>
    </subcellularLocation>
</comment>
<feature type="signal peptide" evidence="15">
    <location>
        <begin position="1"/>
        <end position="29"/>
    </location>
</feature>
<keyword evidence="2" id="KW-0723">Serine/threonine-protein kinase</keyword>
<accession>A0A5B6W3G7</accession>
<name>A0A5B6W3G7_9ROSI</name>
<keyword evidence="9 14" id="KW-1133">Transmembrane helix</keyword>
<dbReference type="SUPFAM" id="SSF56112">
    <property type="entry name" value="Protein kinase-like (PK-like)"/>
    <property type="match status" value="2"/>
</dbReference>
<evidence type="ECO:0000256" key="15">
    <source>
        <dbReference type="SAM" id="SignalP"/>
    </source>
</evidence>
<feature type="binding site" evidence="12">
    <location>
        <position position="995"/>
    </location>
    <ligand>
        <name>ATP</name>
        <dbReference type="ChEBI" id="CHEBI:30616"/>
    </ligand>
</feature>
<keyword evidence="18" id="KW-1185">Reference proteome</keyword>
<dbReference type="InterPro" id="IPR011009">
    <property type="entry name" value="Kinase-like_dom_sf"/>
</dbReference>
<comment type="caution">
    <text evidence="17">The sequence shown here is derived from an EMBL/GenBank/DDBJ whole genome shotgun (WGS) entry which is preliminary data.</text>
</comment>
<dbReference type="GO" id="GO:0004674">
    <property type="term" value="F:protein serine/threonine kinase activity"/>
    <property type="evidence" value="ECO:0007669"/>
    <property type="project" value="UniProtKB-KW"/>
</dbReference>
<evidence type="ECO:0000256" key="8">
    <source>
        <dbReference type="ARBA" id="ARBA00022840"/>
    </source>
</evidence>
<dbReference type="FunFam" id="3.30.200.20:FF:000178">
    <property type="entry name" value="serine/threonine-protein kinase PBS1-like"/>
    <property type="match status" value="2"/>
</dbReference>
<dbReference type="SMART" id="SM00220">
    <property type="entry name" value="S_TKc"/>
    <property type="match status" value="2"/>
</dbReference>
<evidence type="ECO:0000256" key="12">
    <source>
        <dbReference type="PROSITE-ProRule" id="PRU10141"/>
    </source>
</evidence>
<dbReference type="CDD" id="cd14066">
    <property type="entry name" value="STKc_IRAK"/>
    <property type="match status" value="1"/>
</dbReference>
<feature type="binding site" evidence="12">
    <location>
        <position position="362"/>
    </location>
    <ligand>
        <name>ATP</name>
        <dbReference type="ChEBI" id="CHEBI:30616"/>
    </ligand>
</feature>
<feature type="region of interest" description="Disordered" evidence="13">
    <location>
        <begin position="1259"/>
        <end position="1295"/>
    </location>
</feature>
<evidence type="ECO:0000256" key="1">
    <source>
        <dbReference type="ARBA" id="ARBA00004479"/>
    </source>
</evidence>
<keyword evidence="17" id="KW-0675">Receptor</keyword>
<evidence type="ECO:0000313" key="18">
    <source>
        <dbReference type="Proteomes" id="UP000325315"/>
    </source>
</evidence>
<keyword evidence="5 15" id="KW-0732">Signal</keyword>
<reference evidence="18" key="1">
    <citation type="journal article" date="2019" name="Plant Biotechnol. J.">
        <title>Genome sequencing of the Australian wild diploid species Gossypium australe highlights disease resistance and delayed gland morphogenesis.</title>
        <authorList>
            <person name="Cai Y."/>
            <person name="Cai X."/>
            <person name="Wang Q."/>
            <person name="Wang P."/>
            <person name="Zhang Y."/>
            <person name="Cai C."/>
            <person name="Xu Y."/>
            <person name="Wang K."/>
            <person name="Zhou Z."/>
            <person name="Wang C."/>
            <person name="Geng S."/>
            <person name="Li B."/>
            <person name="Dong Q."/>
            <person name="Hou Y."/>
            <person name="Wang H."/>
            <person name="Ai P."/>
            <person name="Liu Z."/>
            <person name="Yi F."/>
            <person name="Sun M."/>
            <person name="An G."/>
            <person name="Cheng J."/>
            <person name="Zhang Y."/>
            <person name="Shi Q."/>
            <person name="Xie Y."/>
            <person name="Shi X."/>
            <person name="Chang Y."/>
            <person name="Huang F."/>
            <person name="Chen Y."/>
            <person name="Hong S."/>
            <person name="Mi L."/>
            <person name="Sun Q."/>
            <person name="Zhang L."/>
            <person name="Zhou B."/>
            <person name="Peng R."/>
            <person name="Zhang X."/>
            <person name="Liu F."/>
        </authorList>
    </citation>
    <scope>NUCLEOTIDE SEQUENCE [LARGE SCALE GENOMIC DNA]</scope>
    <source>
        <strain evidence="18">cv. PA1801</strain>
    </source>
</reference>
<feature type="transmembrane region" description="Helical" evidence="14">
    <location>
        <begin position="900"/>
        <end position="927"/>
    </location>
</feature>
<evidence type="ECO:0000256" key="5">
    <source>
        <dbReference type="ARBA" id="ARBA00022729"/>
    </source>
</evidence>
<evidence type="ECO:0000256" key="6">
    <source>
        <dbReference type="ARBA" id="ARBA00022741"/>
    </source>
</evidence>
<evidence type="ECO:0000256" key="7">
    <source>
        <dbReference type="ARBA" id="ARBA00022777"/>
    </source>
</evidence>
<protein>
    <submittedName>
        <fullName evidence="17">Putative receptor-like protein kinase</fullName>
    </submittedName>
</protein>
<evidence type="ECO:0000256" key="14">
    <source>
        <dbReference type="SAM" id="Phobius"/>
    </source>
</evidence>
<feature type="domain" description="Protein kinase" evidence="16">
    <location>
        <begin position="967"/>
        <end position="1243"/>
    </location>
</feature>
<evidence type="ECO:0000256" key="11">
    <source>
        <dbReference type="ARBA" id="ARBA00023180"/>
    </source>
</evidence>
<feature type="transmembrane region" description="Helical" evidence="14">
    <location>
        <begin position="274"/>
        <end position="296"/>
    </location>
</feature>
<keyword evidence="3" id="KW-0808">Transferase</keyword>
<proteinExistence type="predicted"/>
<keyword evidence="8 12" id="KW-0067">ATP-binding</keyword>
<keyword evidence="10 14" id="KW-0472">Membrane</keyword>
<dbReference type="PROSITE" id="PS00108">
    <property type="entry name" value="PROTEIN_KINASE_ST"/>
    <property type="match status" value="2"/>
</dbReference>
<evidence type="ECO:0000256" key="13">
    <source>
        <dbReference type="SAM" id="MobiDB-lite"/>
    </source>
</evidence>
<dbReference type="InterPro" id="IPR017441">
    <property type="entry name" value="Protein_kinase_ATP_BS"/>
</dbReference>
<feature type="domain" description="Protein kinase" evidence="16">
    <location>
        <begin position="334"/>
        <end position="611"/>
    </location>
</feature>
<evidence type="ECO:0000256" key="4">
    <source>
        <dbReference type="ARBA" id="ARBA00022692"/>
    </source>
</evidence>